<dbReference type="InParanoid" id="A0A1S0TQL7"/>
<protein>
    <submittedName>
        <fullName evidence="1">Uncharacterized protein</fullName>
    </submittedName>
</protein>
<dbReference type="EMBL" id="JH712758">
    <property type="protein sequence ID" value="EFO17655.1"/>
    <property type="molecule type" value="Genomic_DNA"/>
</dbReference>
<dbReference type="CTD" id="9948291"/>
<dbReference type="KEGG" id="loa:LOAG_10842"/>
<name>A0A1S0TQL7_LOALO</name>
<dbReference type="AlphaFoldDB" id="A0A1S0TQL7"/>
<proteinExistence type="predicted"/>
<reference evidence="1" key="1">
    <citation type="submission" date="2012-04" db="EMBL/GenBank/DDBJ databases">
        <title>The Genome Sequence of Loa loa.</title>
        <authorList>
            <consortium name="The Broad Institute Genome Sequencing Platform"/>
            <consortium name="Broad Institute Genome Sequencing Center for Infectious Disease"/>
            <person name="Nutman T.B."/>
            <person name="Fink D.L."/>
            <person name="Russ C."/>
            <person name="Young S."/>
            <person name="Zeng Q."/>
            <person name="Gargeya S."/>
            <person name="Alvarado L."/>
            <person name="Berlin A."/>
            <person name="Chapman S.B."/>
            <person name="Chen Z."/>
            <person name="Freedman E."/>
            <person name="Gellesch M."/>
            <person name="Goldberg J."/>
            <person name="Griggs A."/>
            <person name="Gujja S."/>
            <person name="Heilman E.R."/>
            <person name="Heiman D."/>
            <person name="Howarth C."/>
            <person name="Mehta T."/>
            <person name="Neiman D."/>
            <person name="Pearson M."/>
            <person name="Roberts A."/>
            <person name="Saif S."/>
            <person name="Shea T."/>
            <person name="Shenoy N."/>
            <person name="Sisk P."/>
            <person name="Stolte C."/>
            <person name="Sykes S."/>
            <person name="White J."/>
            <person name="Yandava C."/>
            <person name="Haas B."/>
            <person name="Henn M.R."/>
            <person name="Nusbaum C."/>
            <person name="Birren B."/>
        </authorList>
    </citation>
    <scope>NUCLEOTIDE SEQUENCE [LARGE SCALE GENOMIC DNA]</scope>
</reference>
<accession>A0A1S0TQL7</accession>
<evidence type="ECO:0000313" key="1">
    <source>
        <dbReference type="EMBL" id="EFO17655.1"/>
    </source>
</evidence>
<dbReference type="RefSeq" id="XP_003146415.1">
    <property type="nucleotide sequence ID" value="XM_003146367.1"/>
</dbReference>
<sequence length="220" mass="26214">MDLLWILIKSNEFVDVALLFTRFREQPLINSAELRHSLELSLILEFKLRDWYRRARTCAYVYKQIQQIGFILLFKLSPSSFETELIKVLAIFVQAHPCILQCIRTGVEVTRARVRRIHRPFGFLKKRLINLEELTRDECGKSVQISTVRRARIKLFGRRDITQFCTRLPMWESLEFREEYLVCSKTSEALASFKYGFCRAHKSPKHRSIRELTEWKEEKP</sequence>
<organism evidence="1">
    <name type="scientific">Loa loa</name>
    <name type="common">Eye worm</name>
    <name type="synonym">Filaria loa</name>
    <dbReference type="NCBI Taxonomy" id="7209"/>
    <lineage>
        <taxon>Eukaryota</taxon>
        <taxon>Metazoa</taxon>
        <taxon>Ecdysozoa</taxon>
        <taxon>Nematoda</taxon>
        <taxon>Chromadorea</taxon>
        <taxon>Rhabditida</taxon>
        <taxon>Spirurina</taxon>
        <taxon>Spiruromorpha</taxon>
        <taxon>Filarioidea</taxon>
        <taxon>Onchocercidae</taxon>
        <taxon>Loa</taxon>
    </lineage>
</organism>
<dbReference type="GeneID" id="9948291"/>
<gene>
    <name evidence="1" type="ORF">LOAG_10842</name>
</gene>